<organism evidence="1">
    <name type="scientific">Arundo donax</name>
    <name type="common">Giant reed</name>
    <name type="synonym">Donax arundinaceus</name>
    <dbReference type="NCBI Taxonomy" id="35708"/>
    <lineage>
        <taxon>Eukaryota</taxon>
        <taxon>Viridiplantae</taxon>
        <taxon>Streptophyta</taxon>
        <taxon>Embryophyta</taxon>
        <taxon>Tracheophyta</taxon>
        <taxon>Spermatophyta</taxon>
        <taxon>Magnoliopsida</taxon>
        <taxon>Liliopsida</taxon>
        <taxon>Poales</taxon>
        <taxon>Poaceae</taxon>
        <taxon>PACMAD clade</taxon>
        <taxon>Arundinoideae</taxon>
        <taxon>Arundineae</taxon>
        <taxon>Arundo</taxon>
    </lineage>
</organism>
<reference evidence="1" key="1">
    <citation type="submission" date="2014-09" db="EMBL/GenBank/DDBJ databases">
        <authorList>
            <person name="Magalhaes I.L.F."/>
            <person name="Oliveira U."/>
            <person name="Santos F.R."/>
            <person name="Vidigal T.H.D.A."/>
            <person name="Brescovit A.D."/>
            <person name="Santos A.J."/>
        </authorList>
    </citation>
    <scope>NUCLEOTIDE SEQUENCE</scope>
    <source>
        <tissue evidence="1">Shoot tissue taken approximately 20 cm above the soil surface</tissue>
    </source>
</reference>
<dbReference type="EMBL" id="GBRH01216716">
    <property type="protein sequence ID" value="JAD81179.1"/>
    <property type="molecule type" value="Transcribed_RNA"/>
</dbReference>
<reference evidence="1" key="2">
    <citation type="journal article" date="2015" name="Data Brief">
        <title>Shoot transcriptome of the giant reed, Arundo donax.</title>
        <authorList>
            <person name="Barrero R.A."/>
            <person name="Guerrero F.D."/>
            <person name="Moolhuijzen P."/>
            <person name="Goolsby J.A."/>
            <person name="Tidwell J."/>
            <person name="Bellgard S.E."/>
            <person name="Bellgard M.I."/>
        </authorList>
    </citation>
    <scope>NUCLEOTIDE SEQUENCE</scope>
    <source>
        <tissue evidence="1">Shoot tissue taken approximately 20 cm above the soil surface</tissue>
    </source>
</reference>
<sequence length="46" mass="5332">MKTSDKQSIHWPLFLFMVVISLLGDNKRAWQLLLLSHRSTVASICF</sequence>
<accession>A0A0A9CXY8</accession>
<proteinExistence type="predicted"/>
<evidence type="ECO:0000313" key="1">
    <source>
        <dbReference type="EMBL" id="JAD81179.1"/>
    </source>
</evidence>
<name>A0A0A9CXY8_ARUDO</name>
<dbReference type="AlphaFoldDB" id="A0A0A9CXY8"/>
<protein>
    <submittedName>
        <fullName evidence="1">Uncharacterized protein</fullName>
    </submittedName>
</protein>